<protein>
    <submittedName>
        <fullName evidence="1">Uncharacterized protein</fullName>
    </submittedName>
</protein>
<dbReference type="Proteomes" id="UP000768462">
    <property type="component" value="Unassembled WGS sequence"/>
</dbReference>
<reference evidence="1" key="1">
    <citation type="submission" date="2019-04" db="EMBL/GenBank/DDBJ databases">
        <title>Evolution of Biomass-Degrading Anaerobic Consortia Revealed by Metagenomics.</title>
        <authorList>
            <person name="Peng X."/>
        </authorList>
    </citation>
    <scope>NUCLEOTIDE SEQUENCE</scope>
    <source>
        <strain evidence="1">SIG254</strain>
    </source>
</reference>
<evidence type="ECO:0000313" key="2">
    <source>
        <dbReference type="Proteomes" id="UP000768462"/>
    </source>
</evidence>
<name>A0A927WAV6_9CLOT</name>
<proteinExistence type="predicted"/>
<sequence>MLGREDIIKMIKDMELPLNEYWITSGAGLVIHGVKETTNDIDLGCTTNLVELFLKKGCKYTVEKDNSRIVQINDTIEILENWFVDEIVIIDGLPVGSLESIKKQKAQLRREKDIKDIKIIDDYIKNKVSN</sequence>
<dbReference type="AlphaFoldDB" id="A0A927WAV6"/>
<comment type="caution">
    <text evidence="1">The sequence shown here is derived from an EMBL/GenBank/DDBJ whole genome shotgun (WGS) entry which is preliminary data.</text>
</comment>
<organism evidence="1 2">
    <name type="scientific">Clostridium sulfidigenes</name>
    <dbReference type="NCBI Taxonomy" id="318464"/>
    <lineage>
        <taxon>Bacteria</taxon>
        <taxon>Bacillati</taxon>
        <taxon>Bacillota</taxon>
        <taxon>Clostridia</taxon>
        <taxon>Eubacteriales</taxon>
        <taxon>Clostridiaceae</taxon>
        <taxon>Clostridium</taxon>
    </lineage>
</organism>
<dbReference type="EMBL" id="SVCM01000174">
    <property type="protein sequence ID" value="MBE6061486.1"/>
    <property type="molecule type" value="Genomic_DNA"/>
</dbReference>
<dbReference type="InterPro" id="IPR043519">
    <property type="entry name" value="NT_sf"/>
</dbReference>
<dbReference type="SUPFAM" id="SSF81301">
    <property type="entry name" value="Nucleotidyltransferase"/>
    <property type="match status" value="1"/>
</dbReference>
<evidence type="ECO:0000313" key="1">
    <source>
        <dbReference type="EMBL" id="MBE6061486.1"/>
    </source>
</evidence>
<accession>A0A927WAV6</accession>
<dbReference type="Gene3D" id="3.30.460.40">
    <property type="match status" value="1"/>
</dbReference>
<gene>
    <name evidence="1" type="ORF">E7215_15170</name>
</gene>